<sequence length="233" mass="25790">MQQRPYIICLMMTSLDGKILADKWGDSDTVQRLSKSFEEIHEEIGINAWIVGRKTMERDFTKGAEPVLKEGAPPVPRTDFVADPAATSFAIAVDPKAKLGWHRSTMQGDHVITVLTEEASDAYLANLQDIGVSYIFAGKSGIDLHTATKKLYTLFGIEKLMLEGGGLLNGSFLNEGLVDEFNQLLLPIVDGSAENSSVFEIPKKKNDSTLFKLEEIKKLPDDILWLKYKTAIA</sequence>
<keyword evidence="6" id="KW-1185">Reference proteome</keyword>
<feature type="domain" description="Bacterial bifunctional deaminase-reductase C-terminal" evidence="4">
    <location>
        <begin position="5"/>
        <end position="224"/>
    </location>
</feature>
<dbReference type="PANTHER" id="PTHR38011:SF7">
    <property type="entry name" value="2,5-DIAMINO-6-RIBOSYLAMINO-4(3H)-PYRIMIDINONE 5'-PHOSPHATE REDUCTASE"/>
    <property type="match status" value="1"/>
</dbReference>
<dbReference type="Proteomes" id="UP001165367">
    <property type="component" value="Unassembled WGS sequence"/>
</dbReference>
<dbReference type="InterPro" id="IPR024072">
    <property type="entry name" value="DHFR-like_dom_sf"/>
</dbReference>
<comment type="pathway">
    <text evidence="1">Cofactor biosynthesis; riboflavin biosynthesis.</text>
</comment>
<gene>
    <name evidence="5" type="ORF">LZZ85_07400</name>
</gene>
<evidence type="ECO:0000259" key="4">
    <source>
        <dbReference type="Pfam" id="PF01872"/>
    </source>
</evidence>
<evidence type="ECO:0000256" key="2">
    <source>
        <dbReference type="ARBA" id="ARBA00022857"/>
    </source>
</evidence>
<protein>
    <submittedName>
        <fullName evidence="5">RibD family protein</fullName>
    </submittedName>
</protein>
<dbReference type="SUPFAM" id="SSF53597">
    <property type="entry name" value="Dihydrofolate reductase-like"/>
    <property type="match status" value="1"/>
</dbReference>
<dbReference type="Pfam" id="PF01872">
    <property type="entry name" value="RibD_C"/>
    <property type="match status" value="1"/>
</dbReference>
<dbReference type="InterPro" id="IPR050765">
    <property type="entry name" value="Riboflavin_Biosynth_HTPR"/>
</dbReference>
<organism evidence="5 6">
    <name type="scientific">Terrimonas ginsenosidimutans</name>
    <dbReference type="NCBI Taxonomy" id="2908004"/>
    <lineage>
        <taxon>Bacteria</taxon>
        <taxon>Pseudomonadati</taxon>
        <taxon>Bacteroidota</taxon>
        <taxon>Chitinophagia</taxon>
        <taxon>Chitinophagales</taxon>
        <taxon>Chitinophagaceae</taxon>
        <taxon>Terrimonas</taxon>
    </lineage>
</organism>
<reference evidence="5" key="1">
    <citation type="submission" date="2022-01" db="EMBL/GenBank/DDBJ databases">
        <authorList>
            <person name="Jo J.-H."/>
            <person name="Im W.-T."/>
        </authorList>
    </citation>
    <scope>NUCLEOTIDE SEQUENCE</scope>
    <source>
        <strain evidence="5">NA20</strain>
    </source>
</reference>
<evidence type="ECO:0000313" key="5">
    <source>
        <dbReference type="EMBL" id="MCG2614101.1"/>
    </source>
</evidence>
<evidence type="ECO:0000256" key="3">
    <source>
        <dbReference type="ARBA" id="ARBA00023002"/>
    </source>
</evidence>
<evidence type="ECO:0000256" key="1">
    <source>
        <dbReference type="ARBA" id="ARBA00005104"/>
    </source>
</evidence>
<dbReference type="RefSeq" id="WP_237870185.1">
    <property type="nucleotide sequence ID" value="NZ_JAKLTR010000003.1"/>
</dbReference>
<dbReference type="EMBL" id="JAKLTR010000003">
    <property type="protein sequence ID" value="MCG2614101.1"/>
    <property type="molecule type" value="Genomic_DNA"/>
</dbReference>
<dbReference type="PANTHER" id="PTHR38011">
    <property type="entry name" value="DIHYDROFOLATE REDUCTASE FAMILY PROTEIN (AFU_ORTHOLOGUE AFUA_8G06820)"/>
    <property type="match status" value="1"/>
</dbReference>
<keyword evidence="2" id="KW-0521">NADP</keyword>
<comment type="caution">
    <text evidence="5">The sequence shown here is derived from an EMBL/GenBank/DDBJ whole genome shotgun (WGS) entry which is preliminary data.</text>
</comment>
<accession>A0ABS9KP63</accession>
<evidence type="ECO:0000313" key="6">
    <source>
        <dbReference type="Proteomes" id="UP001165367"/>
    </source>
</evidence>
<name>A0ABS9KP63_9BACT</name>
<keyword evidence="3" id="KW-0560">Oxidoreductase</keyword>
<dbReference type="InterPro" id="IPR002734">
    <property type="entry name" value="RibDG_C"/>
</dbReference>
<proteinExistence type="predicted"/>
<dbReference type="Gene3D" id="3.40.430.10">
    <property type="entry name" value="Dihydrofolate Reductase, subunit A"/>
    <property type="match status" value="1"/>
</dbReference>